<protein>
    <submittedName>
        <fullName evidence="2">Helix-turn-helix transcriptional regulator</fullName>
    </submittedName>
</protein>
<dbReference type="EMBL" id="JACRTC010000002">
    <property type="protein sequence ID" value="MBC8570086.1"/>
    <property type="molecule type" value="Genomic_DNA"/>
</dbReference>
<dbReference type="RefSeq" id="WP_262397177.1">
    <property type="nucleotide sequence ID" value="NZ_JACRTC010000002.1"/>
</dbReference>
<dbReference type="Gene3D" id="1.10.260.40">
    <property type="entry name" value="lambda repressor-like DNA-binding domains"/>
    <property type="match status" value="1"/>
</dbReference>
<organism evidence="2 3">
    <name type="scientific">Zongyangia hominis</name>
    <dbReference type="NCBI Taxonomy" id="2763677"/>
    <lineage>
        <taxon>Bacteria</taxon>
        <taxon>Bacillati</taxon>
        <taxon>Bacillota</taxon>
        <taxon>Clostridia</taxon>
        <taxon>Eubacteriales</taxon>
        <taxon>Oscillospiraceae</taxon>
        <taxon>Zongyangia</taxon>
    </lineage>
</organism>
<name>A0A926EDU3_9FIRM</name>
<comment type="caution">
    <text evidence="2">The sequence shown here is derived from an EMBL/GenBank/DDBJ whole genome shotgun (WGS) entry which is preliminary data.</text>
</comment>
<dbReference type="Proteomes" id="UP000660861">
    <property type="component" value="Unassembled WGS sequence"/>
</dbReference>
<gene>
    <name evidence="2" type="ORF">H8709_04510</name>
</gene>
<dbReference type="InterPro" id="IPR001387">
    <property type="entry name" value="Cro/C1-type_HTH"/>
</dbReference>
<feature type="domain" description="HTH cro/C1-type" evidence="1">
    <location>
        <begin position="12"/>
        <end position="73"/>
    </location>
</feature>
<evidence type="ECO:0000313" key="2">
    <source>
        <dbReference type="EMBL" id="MBC8570086.1"/>
    </source>
</evidence>
<dbReference type="GO" id="GO:0003677">
    <property type="term" value="F:DNA binding"/>
    <property type="evidence" value="ECO:0007669"/>
    <property type="project" value="InterPro"/>
</dbReference>
<evidence type="ECO:0000259" key="1">
    <source>
        <dbReference type="Pfam" id="PF13443"/>
    </source>
</evidence>
<accession>A0A926EDU3</accession>
<evidence type="ECO:0000313" key="3">
    <source>
        <dbReference type="Proteomes" id="UP000660861"/>
    </source>
</evidence>
<proteinExistence type="predicted"/>
<sequence length="77" mass="8868">MNDQSYGHIEIRLNEIIKRKGLSKNKVMQRAELQSAQLKSYGNGDIQRLDMAILSRLCYVLDCSIADLLEYIPPEKK</sequence>
<keyword evidence="3" id="KW-1185">Reference proteome</keyword>
<dbReference type="InterPro" id="IPR010982">
    <property type="entry name" value="Lambda_DNA-bd_dom_sf"/>
</dbReference>
<reference evidence="2" key="1">
    <citation type="submission" date="2020-08" db="EMBL/GenBank/DDBJ databases">
        <title>Genome public.</title>
        <authorList>
            <person name="Liu C."/>
            <person name="Sun Q."/>
        </authorList>
    </citation>
    <scope>NUCLEOTIDE SEQUENCE</scope>
    <source>
        <strain evidence="2">NSJ-54</strain>
    </source>
</reference>
<dbReference type="AlphaFoldDB" id="A0A926EDU3"/>
<dbReference type="SUPFAM" id="SSF47413">
    <property type="entry name" value="lambda repressor-like DNA-binding domains"/>
    <property type="match status" value="1"/>
</dbReference>
<dbReference type="Pfam" id="PF13443">
    <property type="entry name" value="HTH_26"/>
    <property type="match status" value="1"/>
</dbReference>